<evidence type="ECO:0000313" key="2">
    <source>
        <dbReference type="EMBL" id="CAL6031561.1"/>
    </source>
</evidence>
<evidence type="ECO:0000313" key="1">
    <source>
        <dbReference type="EMBL" id="CAI9962845.1"/>
    </source>
</evidence>
<dbReference type="Proteomes" id="UP001642409">
    <property type="component" value="Unassembled WGS sequence"/>
</dbReference>
<dbReference type="AlphaFoldDB" id="A0AA86ULF1"/>
<reference evidence="2 3" key="2">
    <citation type="submission" date="2024-07" db="EMBL/GenBank/DDBJ databases">
        <authorList>
            <person name="Akdeniz Z."/>
        </authorList>
    </citation>
    <scope>NUCLEOTIDE SEQUENCE [LARGE SCALE GENOMIC DNA]</scope>
</reference>
<proteinExistence type="predicted"/>
<evidence type="ECO:0000313" key="3">
    <source>
        <dbReference type="Proteomes" id="UP001642409"/>
    </source>
</evidence>
<protein>
    <submittedName>
        <fullName evidence="2">Hypothetical_protein</fullName>
    </submittedName>
</protein>
<dbReference type="EMBL" id="CATOUU010000960">
    <property type="protein sequence ID" value="CAI9962845.1"/>
    <property type="molecule type" value="Genomic_DNA"/>
</dbReference>
<accession>A0AA86ULF1</accession>
<sequence length="314" mass="36888">MNNLQLEIIYWNLSSALEVAKYFNIQLLTQQTRKSNSTSHNCIINLEFGVDFRDQLQLSSLPSVFYQQDVLESQICYCRTRNLKNTAQSDPSKFYAGGKVEIDVDEYTMAQQQITSFVGTHRYLLFILLQDKAWCDGATQFTFFSKQYAKLLNLSLLKILVILLKIKIYKFYKQQDPQPAMTRSVLLTKTELFDCIRAPYYLSVLTIILLLPAKAKFEQITQNRNIDYQLFALDPHDFSQNTEIQDREFKYSGVHLLQSQIFKCQQSQLLQSNFYFKGNFDFKIRIVISFKYVLQWYKSHIFTNGVDQKQKCLN</sequence>
<reference evidence="1" key="1">
    <citation type="submission" date="2023-06" db="EMBL/GenBank/DDBJ databases">
        <authorList>
            <person name="Kurt Z."/>
        </authorList>
    </citation>
    <scope>NUCLEOTIDE SEQUENCE</scope>
</reference>
<comment type="caution">
    <text evidence="1">The sequence shown here is derived from an EMBL/GenBank/DDBJ whole genome shotgun (WGS) entry which is preliminary data.</text>
</comment>
<gene>
    <name evidence="2" type="ORF">HINF_LOCUS34062</name>
    <name evidence="1" type="ORF">HINF_LOCUS50490</name>
</gene>
<keyword evidence="3" id="KW-1185">Reference proteome</keyword>
<name>A0AA86ULF1_9EUKA</name>
<dbReference type="EMBL" id="CAXDID020000120">
    <property type="protein sequence ID" value="CAL6031561.1"/>
    <property type="molecule type" value="Genomic_DNA"/>
</dbReference>
<organism evidence="1">
    <name type="scientific">Hexamita inflata</name>
    <dbReference type="NCBI Taxonomy" id="28002"/>
    <lineage>
        <taxon>Eukaryota</taxon>
        <taxon>Metamonada</taxon>
        <taxon>Diplomonadida</taxon>
        <taxon>Hexamitidae</taxon>
        <taxon>Hexamitinae</taxon>
        <taxon>Hexamita</taxon>
    </lineage>
</organism>